<dbReference type="Gene3D" id="1.10.260.40">
    <property type="entry name" value="lambda repressor-like DNA-binding domains"/>
    <property type="match status" value="1"/>
</dbReference>
<keyword evidence="3" id="KW-1185">Reference proteome</keyword>
<name>A0A6F8Y452_9ACTN</name>
<dbReference type="InterPro" id="IPR043917">
    <property type="entry name" value="DUF5753"/>
</dbReference>
<evidence type="ECO:0000259" key="1">
    <source>
        <dbReference type="PROSITE" id="PS50943"/>
    </source>
</evidence>
<dbReference type="CDD" id="cd00093">
    <property type="entry name" value="HTH_XRE"/>
    <property type="match status" value="1"/>
</dbReference>
<accession>A0A6F8Y452</accession>
<evidence type="ECO:0000313" key="2">
    <source>
        <dbReference type="EMBL" id="BCB80892.1"/>
    </source>
</evidence>
<dbReference type="InterPro" id="IPR010982">
    <property type="entry name" value="Lambda_DNA-bd_dom_sf"/>
</dbReference>
<dbReference type="AlphaFoldDB" id="A0A6F8Y452"/>
<dbReference type="Pfam" id="PF19054">
    <property type="entry name" value="DUF5753"/>
    <property type="match status" value="1"/>
</dbReference>
<evidence type="ECO:0000313" key="3">
    <source>
        <dbReference type="Proteomes" id="UP000502508"/>
    </source>
</evidence>
<gene>
    <name evidence="2" type="ORF">Pflav_073020</name>
</gene>
<organism evidence="2 3">
    <name type="scientific">Phytohabitans flavus</name>
    <dbReference type="NCBI Taxonomy" id="1076124"/>
    <lineage>
        <taxon>Bacteria</taxon>
        <taxon>Bacillati</taxon>
        <taxon>Actinomycetota</taxon>
        <taxon>Actinomycetes</taxon>
        <taxon>Micromonosporales</taxon>
        <taxon>Micromonosporaceae</taxon>
    </lineage>
</organism>
<dbReference type="Pfam" id="PF13560">
    <property type="entry name" value="HTH_31"/>
    <property type="match status" value="1"/>
</dbReference>
<dbReference type="KEGG" id="pfla:Pflav_073020"/>
<dbReference type="PROSITE" id="PS50943">
    <property type="entry name" value="HTH_CROC1"/>
    <property type="match status" value="1"/>
</dbReference>
<sequence length="283" mass="32029">MPRPIGPTIPRWQLGEQLSRLRDRARVSQRQIAERLGCSVSKIQKVEAGEVGVVKAELEAMLSAYNLTDEQMREELFELQRLGKQRGWWSRFGAVPTPFATFLGLESAATRIKVFEPMVVHGLLQTEDYARAIAGTVSLTSDQEQRERQVRIRMQRQEMVFAEDPPEISVILDEAVLHRQIGGPQVMCTQLKHLLEPPPSVTVQVVPFESGGYPGTLGAMTIFEFEEHMHTPVVYVEGQAGNLYLEREDDLRRCSVAYNHMSASALSRQESHDRIAAVARRYE</sequence>
<protein>
    <submittedName>
        <fullName evidence="2">Transcriptional regulator</fullName>
    </submittedName>
</protein>
<feature type="domain" description="HTH cro/C1-type" evidence="1">
    <location>
        <begin position="18"/>
        <end position="71"/>
    </location>
</feature>
<dbReference type="GO" id="GO:0003677">
    <property type="term" value="F:DNA binding"/>
    <property type="evidence" value="ECO:0007669"/>
    <property type="project" value="InterPro"/>
</dbReference>
<dbReference type="InterPro" id="IPR001387">
    <property type="entry name" value="Cro/C1-type_HTH"/>
</dbReference>
<reference evidence="2 3" key="1">
    <citation type="submission" date="2020-03" db="EMBL/GenBank/DDBJ databases">
        <title>Whole genome shotgun sequence of Phytohabitans flavus NBRC 107702.</title>
        <authorList>
            <person name="Komaki H."/>
            <person name="Tamura T."/>
        </authorList>
    </citation>
    <scope>NUCLEOTIDE SEQUENCE [LARGE SCALE GENOMIC DNA]</scope>
    <source>
        <strain evidence="2 3">NBRC 107702</strain>
    </source>
</reference>
<proteinExistence type="predicted"/>
<dbReference type="RefSeq" id="WP_173040920.1">
    <property type="nucleotide sequence ID" value="NZ_AP022870.1"/>
</dbReference>
<dbReference type="EMBL" id="AP022870">
    <property type="protein sequence ID" value="BCB80892.1"/>
    <property type="molecule type" value="Genomic_DNA"/>
</dbReference>
<dbReference type="SMART" id="SM00530">
    <property type="entry name" value="HTH_XRE"/>
    <property type="match status" value="1"/>
</dbReference>
<reference evidence="2 3" key="2">
    <citation type="submission" date="2020-03" db="EMBL/GenBank/DDBJ databases">
        <authorList>
            <person name="Ichikawa N."/>
            <person name="Kimura A."/>
            <person name="Kitahashi Y."/>
            <person name="Uohara A."/>
        </authorList>
    </citation>
    <scope>NUCLEOTIDE SEQUENCE [LARGE SCALE GENOMIC DNA]</scope>
    <source>
        <strain evidence="2 3">NBRC 107702</strain>
    </source>
</reference>
<dbReference type="Proteomes" id="UP000502508">
    <property type="component" value="Chromosome"/>
</dbReference>
<dbReference type="SUPFAM" id="SSF47413">
    <property type="entry name" value="lambda repressor-like DNA-binding domains"/>
    <property type="match status" value="1"/>
</dbReference>